<comment type="similarity">
    <text evidence="2">Belongs to the major facilitator superfamily.</text>
</comment>
<feature type="transmembrane region" description="Helical" evidence="7">
    <location>
        <begin position="128"/>
        <end position="148"/>
    </location>
</feature>
<organism evidence="9 10">
    <name type="scientific">Alloscardovia macacae</name>
    <dbReference type="NCBI Taxonomy" id="1160091"/>
    <lineage>
        <taxon>Bacteria</taxon>
        <taxon>Bacillati</taxon>
        <taxon>Actinomycetota</taxon>
        <taxon>Actinomycetes</taxon>
        <taxon>Bifidobacteriales</taxon>
        <taxon>Bifidobacteriaceae</taxon>
        <taxon>Alloscardovia</taxon>
    </lineage>
</organism>
<evidence type="ECO:0000256" key="1">
    <source>
        <dbReference type="ARBA" id="ARBA00004651"/>
    </source>
</evidence>
<proteinExistence type="inferred from homology"/>
<feature type="transmembrane region" description="Helical" evidence="7">
    <location>
        <begin position="40"/>
        <end position="59"/>
    </location>
</feature>
<dbReference type="PANTHER" id="PTHR23514:SF3">
    <property type="entry name" value="BYPASS OF STOP CODON PROTEIN 6"/>
    <property type="match status" value="1"/>
</dbReference>
<feature type="transmembrane region" description="Helical" evidence="7">
    <location>
        <begin position="365"/>
        <end position="385"/>
    </location>
</feature>
<feature type="transmembrane region" description="Helical" evidence="7">
    <location>
        <begin position="160"/>
        <end position="180"/>
    </location>
</feature>
<comment type="caution">
    <text evidence="9">The sequence shown here is derived from an EMBL/GenBank/DDBJ whole genome shotgun (WGS) entry which is preliminary data.</text>
</comment>
<accession>A0A1Y2SWW0</accession>
<dbReference type="EMBL" id="NEKC01000001">
    <property type="protein sequence ID" value="OTA30280.1"/>
    <property type="molecule type" value="Genomic_DNA"/>
</dbReference>
<keyword evidence="5 7" id="KW-1133">Transmembrane helix</keyword>
<dbReference type="Gene3D" id="1.20.1250.20">
    <property type="entry name" value="MFS general substrate transporter like domains"/>
    <property type="match status" value="2"/>
</dbReference>
<evidence type="ECO:0000256" key="3">
    <source>
        <dbReference type="ARBA" id="ARBA00022448"/>
    </source>
</evidence>
<feature type="transmembrane region" description="Helical" evidence="7">
    <location>
        <begin position="276"/>
        <end position="294"/>
    </location>
</feature>
<keyword evidence="6 7" id="KW-0472">Membrane</keyword>
<dbReference type="RefSeq" id="WP_086105920.1">
    <property type="nucleotide sequence ID" value="NZ_NEKB01000001.1"/>
</dbReference>
<dbReference type="InterPro" id="IPR020846">
    <property type="entry name" value="MFS_dom"/>
</dbReference>
<evidence type="ECO:0000256" key="4">
    <source>
        <dbReference type="ARBA" id="ARBA00022692"/>
    </source>
</evidence>
<dbReference type="STRING" id="1160091.B9T39_00830"/>
<feature type="transmembrane region" description="Helical" evidence="7">
    <location>
        <begin position="214"/>
        <end position="235"/>
    </location>
</feature>
<keyword evidence="3" id="KW-0813">Transport</keyword>
<evidence type="ECO:0000259" key="8">
    <source>
        <dbReference type="PROSITE" id="PS50850"/>
    </source>
</evidence>
<keyword evidence="4 7" id="KW-0812">Transmembrane</keyword>
<dbReference type="InterPro" id="IPR036259">
    <property type="entry name" value="MFS_trans_sf"/>
</dbReference>
<evidence type="ECO:0000313" key="10">
    <source>
        <dbReference type="Proteomes" id="UP000243540"/>
    </source>
</evidence>
<evidence type="ECO:0000256" key="6">
    <source>
        <dbReference type="ARBA" id="ARBA00023136"/>
    </source>
</evidence>
<evidence type="ECO:0000256" key="7">
    <source>
        <dbReference type="SAM" id="Phobius"/>
    </source>
</evidence>
<dbReference type="Proteomes" id="UP000243540">
    <property type="component" value="Unassembled WGS sequence"/>
</dbReference>
<feature type="domain" description="Major facilitator superfamily (MFS) profile" evidence="8">
    <location>
        <begin position="5"/>
        <end position="387"/>
    </location>
</feature>
<feature type="transmembrane region" description="Helical" evidence="7">
    <location>
        <begin position="247"/>
        <end position="269"/>
    </location>
</feature>
<gene>
    <name evidence="9" type="ORF">B9T39_00830</name>
</gene>
<dbReference type="InterPro" id="IPR051788">
    <property type="entry name" value="MFS_Transporter"/>
</dbReference>
<protein>
    <submittedName>
        <fullName evidence="9">MFS transporter</fullName>
    </submittedName>
</protein>
<comment type="subcellular location">
    <subcellularLocation>
        <location evidence="1">Cell membrane</location>
        <topology evidence="1">Multi-pass membrane protein</topology>
    </subcellularLocation>
</comment>
<dbReference type="PROSITE" id="PS50850">
    <property type="entry name" value="MFS"/>
    <property type="match status" value="1"/>
</dbReference>
<dbReference type="InterPro" id="IPR011701">
    <property type="entry name" value="MFS"/>
</dbReference>
<evidence type="ECO:0000256" key="5">
    <source>
        <dbReference type="ARBA" id="ARBA00022989"/>
    </source>
</evidence>
<feature type="transmembrane region" description="Helical" evidence="7">
    <location>
        <begin position="66"/>
        <end position="86"/>
    </location>
</feature>
<feature type="transmembrane region" description="Helical" evidence="7">
    <location>
        <begin position="300"/>
        <end position="323"/>
    </location>
</feature>
<dbReference type="GO" id="GO:0022857">
    <property type="term" value="F:transmembrane transporter activity"/>
    <property type="evidence" value="ECO:0007669"/>
    <property type="project" value="InterPro"/>
</dbReference>
<feature type="transmembrane region" description="Helical" evidence="7">
    <location>
        <begin position="335"/>
        <end position="359"/>
    </location>
</feature>
<evidence type="ECO:0000256" key="2">
    <source>
        <dbReference type="ARBA" id="ARBA00008335"/>
    </source>
</evidence>
<dbReference type="GO" id="GO:0005886">
    <property type="term" value="C:plasma membrane"/>
    <property type="evidence" value="ECO:0007669"/>
    <property type="project" value="UniProtKB-SubCell"/>
</dbReference>
<evidence type="ECO:0000313" key="9">
    <source>
        <dbReference type="EMBL" id="OTA30280.1"/>
    </source>
</evidence>
<dbReference type="SUPFAM" id="SSF103473">
    <property type="entry name" value="MFS general substrate transporter"/>
    <property type="match status" value="1"/>
</dbReference>
<dbReference type="OrthoDB" id="9795150at2"/>
<dbReference type="Pfam" id="PF07690">
    <property type="entry name" value="MFS_1"/>
    <property type="match status" value="1"/>
</dbReference>
<sequence>MANVLLAVIYLAFISLGLPDSLMGSAWPTMYPQYHVPVSYAGLVQIIITSGTIISSLLSDRLTFKLGAGKVVTVSVGLTAVALLGFSFSPTFWFLCLCAIPYGLGAGAIDAALNNYVALHYSSRHMSWLHAMWGVGTVVSPSIMSYALIEQHQWQLGYRYVSFIQIGITVLVALSLPLWVKRSSVTVESSSEQKASAKPLGLMGTLRLPLAKEVMLMFLCYCGLEGTVGLWASTYAVQARGISADQAAVWASYFFLGITGGRIAAGFIADKFSDTFMIRLGSAVLFAGILLTVNPTPYTVLTMLGLILIGVGCAPIYPSIIHATPELFGEDKSQAIIGVQMASAYVGYLVVVPVFGLIARQISALWMPAYILVFFLLMVGMHEFIQKKRG</sequence>
<name>A0A1Y2SWW0_9BIFI</name>
<dbReference type="AlphaFoldDB" id="A0A1Y2SWW0"/>
<dbReference type="PANTHER" id="PTHR23514">
    <property type="entry name" value="BYPASS OF STOP CODON PROTEIN 6"/>
    <property type="match status" value="1"/>
</dbReference>
<reference evidence="9 10" key="1">
    <citation type="submission" date="2017-04" db="EMBL/GenBank/DDBJ databases">
        <title>Draft genome sequences of Alloscardovia macacae UMA81211 and UMA81212 isolated from the feces of a rhesus macaque (Macaca mulatta).</title>
        <authorList>
            <person name="Albert K."/>
            <person name="Sela D.A."/>
        </authorList>
    </citation>
    <scope>NUCLEOTIDE SEQUENCE [LARGE SCALE GENOMIC DNA]</scope>
    <source>
        <strain evidence="9 10">UMA81212</strain>
    </source>
</reference>